<name>A0ABV7A718_9BACI</name>
<dbReference type="PANTHER" id="PTHR35792">
    <property type="entry name" value="GENERAL STRESS PROTEIN"/>
    <property type="match status" value="1"/>
</dbReference>
<comment type="caution">
    <text evidence="3">The sequence shown here is derived from an EMBL/GenBank/DDBJ whole genome shotgun (WGS) entry which is preliminary data.</text>
</comment>
<organism evidence="3 4">
    <name type="scientific">Virgibacillus sediminis</name>
    <dbReference type="NCBI Taxonomy" id="202260"/>
    <lineage>
        <taxon>Bacteria</taxon>
        <taxon>Bacillati</taxon>
        <taxon>Bacillota</taxon>
        <taxon>Bacilli</taxon>
        <taxon>Bacillales</taxon>
        <taxon>Bacillaceae</taxon>
        <taxon>Virgibacillus</taxon>
    </lineage>
</organism>
<dbReference type="Proteomes" id="UP001595387">
    <property type="component" value="Unassembled WGS sequence"/>
</dbReference>
<accession>A0ABV7A718</accession>
<reference evidence="4" key="1">
    <citation type="journal article" date="2019" name="Int. J. Syst. Evol. Microbiol.">
        <title>The Global Catalogue of Microorganisms (GCM) 10K type strain sequencing project: providing services to taxonomists for standard genome sequencing and annotation.</title>
        <authorList>
            <consortium name="The Broad Institute Genomics Platform"/>
            <consortium name="The Broad Institute Genome Sequencing Center for Infectious Disease"/>
            <person name="Wu L."/>
            <person name="Ma J."/>
        </authorList>
    </citation>
    <scope>NUCLEOTIDE SEQUENCE [LARGE SCALE GENOMIC DNA]</scope>
    <source>
        <strain evidence="4">KCTC 13193</strain>
    </source>
</reference>
<keyword evidence="4" id="KW-1185">Reference proteome</keyword>
<feature type="compositionally biased region" description="Polar residues" evidence="1">
    <location>
        <begin position="135"/>
        <end position="144"/>
    </location>
</feature>
<dbReference type="InterPro" id="IPR052928">
    <property type="entry name" value="Desiccation-related_membrane"/>
</dbReference>
<evidence type="ECO:0000256" key="2">
    <source>
        <dbReference type="SAM" id="Phobius"/>
    </source>
</evidence>
<dbReference type="RefSeq" id="WP_390305922.1">
    <property type="nucleotide sequence ID" value="NZ_JBHRRZ010000015.1"/>
</dbReference>
<evidence type="ECO:0000256" key="1">
    <source>
        <dbReference type="SAM" id="MobiDB-lite"/>
    </source>
</evidence>
<evidence type="ECO:0000313" key="4">
    <source>
        <dbReference type="Proteomes" id="UP001595387"/>
    </source>
</evidence>
<dbReference type="EMBL" id="JBHRRZ010000015">
    <property type="protein sequence ID" value="MFC2948678.1"/>
    <property type="molecule type" value="Genomic_DNA"/>
</dbReference>
<evidence type="ECO:0000313" key="3">
    <source>
        <dbReference type="EMBL" id="MFC2948678.1"/>
    </source>
</evidence>
<feature type="region of interest" description="Disordered" evidence="1">
    <location>
        <begin position="88"/>
        <end position="144"/>
    </location>
</feature>
<dbReference type="Pfam" id="PF12732">
    <property type="entry name" value="YtxH"/>
    <property type="match status" value="1"/>
</dbReference>
<keyword evidence="2" id="KW-1133">Transmembrane helix</keyword>
<gene>
    <name evidence="3" type="ORF">ACFODW_10035</name>
</gene>
<feature type="transmembrane region" description="Helical" evidence="2">
    <location>
        <begin position="17"/>
        <end position="36"/>
    </location>
</feature>
<dbReference type="PANTHER" id="PTHR35792:SF1">
    <property type="entry name" value="SLL0268 PROTEIN"/>
    <property type="match status" value="1"/>
</dbReference>
<proteinExistence type="predicted"/>
<protein>
    <submittedName>
        <fullName evidence="3">YtxH domain-containing protein</fullName>
    </submittedName>
</protein>
<keyword evidence="2" id="KW-0472">Membrane</keyword>
<sequence length="144" mass="15523">MGESNNNSNSTINTKDFVIGTLIGGIIGAGAALVLAPKSGRELRGDINQGATQVKGRAYQWKDIAAEKGTSWKDRAYTTGSELKRKAMDTTTNASSKTKDLTKTIQGRLNRKSTDQQEDGEVGVSDAPTEEYIENSDQLKNVKV</sequence>
<keyword evidence="2" id="KW-0812">Transmembrane</keyword>
<dbReference type="InterPro" id="IPR024623">
    <property type="entry name" value="YtxH"/>
</dbReference>